<comment type="caution">
    <text evidence="1">The sequence shown here is derived from an EMBL/GenBank/DDBJ whole genome shotgun (WGS) entry which is preliminary data.</text>
</comment>
<name>A0ABW2ZP68_9MICO</name>
<dbReference type="EMBL" id="JBHTIM010000001">
    <property type="protein sequence ID" value="MFD0780139.1"/>
    <property type="molecule type" value="Genomic_DNA"/>
</dbReference>
<dbReference type="RefSeq" id="WP_378752907.1">
    <property type="nucleotide sequence ID" value="NZ_JBHSSV010000012.1"/>
</dbReference>
<organism evidence="1 2">
    <name type="scientific">Microbacterium koreense</name>
    <dbReference type="NCBI Taxonomy" id="323761"/>
    <lineage>
        <taxon>Bacteria</taxon>
        <taxon>Bacillati</taxon>
        <taxon>Actinomycetota</taxon>
        <taxon>Actinomycetes</taxon>
        <taxon>Micrococcales</taxon>
        <taxon>Microbacteriaceae</taxon>
        <taxon>Microbacterium</taxon>
    </lineage>
</organism>
<protein>
    <submittedName>
        <fullName evidence="1">Uncharacterized protein</fullName>
    </submittedName>
</protein>
<gene>
    <name evidence="1" type="ORF">ACFQZV_02350</name>
</gene>
<sequence length="804" mass="90358">MTTELPADIASALPSMSQRERFVEFVDLMRVLADCVIANDYTISDELNSAIHLTPAGDQVFSKAVTAKSDKIPPKEARLLCALAIGQEDLFVDLEKTDLVALAGAVSKQIKDGEIRFPYEFGRKSYDVYADMFEEGQAVLTYSETQRFLDATPAGVQQYGRFVTGPYGLHRSRSTRQVHSGRRIQAFHCSDAMCDMVHRVHLSTSDTAAINTHRDRFNTFLGDDDKKSRDWFGAADEIRDVPAILFSDAHVGVAATLIGDGLSTDELRALVVHLLDTTSGELRTDVAGFLGVDAAAEAVSDLTHAQLMQIALLAREPSLREALDVLVESGKIAVPVGEVRRPVVNRDRRSGAFGLLPEVGIHGLRFASHDEGFAMLRLRHEVGNLTNLEQVEEAEELAWQIRDIEGETLAEQLDTFFRVTDPAECIERLVMPRKAHVSKLAERLGVIRGLDGSDEELVARFLWKLGYPLHDEEDPRAEFWRLHQRLSGLAKASHTPGSRETEEFLGTASKFFRELERYLAESLAFSAWALIHDHANDPNPYEYGLEADHARGMSFVQDAADDAADPVMSFDYLSDKLDLYTLIRGFEFLAKHLVAMEARSDDYLRSETDFPAYARGSELKRFPFRFSAPFLNLTARSRERIAEQLREIARSLQRGKVTDIRNEHQHYRKTASGVEQIESALREIEVSLRTLESAGLSLVEFRLEDAIHDRWGRSEYYFAAPRGSRHVVTRPSGYDWLGLPELDLPQYVSPGAVFAEPNEVLRFRRRIDSPYTQLWANYPIRRRSRSSALSQSGVEHAGAEVRNT</sequence>
<evidence type="ECO:0000313" key="1">
    <source>
        <dbReference type="EMBL" id="MFD0780139.1"/>
    </source>
</evidence>
<keyword evidence="2" id="KW-1185">Reference proteome</keyword>
<accession>A0ABW2ZP68</accession>
<reference evidence="2" key="1">
    <citation type="journal article" date="2019" name="Int. J. Syst. Evol. Microbiol.">
        <title>The Global Catalogue of Microorganisms (GCM) 10K type strain sequencing project: providing services to taxonomists for standard genome sequencing and annotation.</title>
        <authorList>
            <consortium name="The Broad Institute Genomics Platform"/>
            <consortium name="The Broad Institute Genome Sequencing Center for Infectious Disease"/>
            <person name="Wu L."/>
            <person name="Ma J."/>
        </authorList>
    </citation>
    <scope>NUCLEOTIDE SEQUENCE [LARGE SCALE GENOMIC DNA]</scope>
    <source>
        <strain evidence="2">CCUG 50754</strain>
    </source>
</reference>
<dbReference type="Proteomes" id="UP001597042">
    <property type="component" value="Unassembled WGS sequence"/>
</dbReference>
<evidence type="ECO:0000313" key="2">
    <source>
        <dbReference type="Proteomes" id="UP001597042"/>
    </source>
</evidence>
<proteinExistence type="predicted"/>